<dbReference type="Proteomes" id="UP001304515">
    <property type="component" value="Chromosome"/>
</dbReference>
<reference evidence="2 4" key="1">
    <citation type="submission" date="2023-09" db="EMBL/GenBank/DDBJ databases">
        <title>Flavobacterium sp. a novel bacteria isolate from Pepper rhizosphere.</title>
        <authorList>
            <person name="Peng Y."/>
            <person name="Lee J."/>
        </authorList>
    </citation>
    <scope>NUCLEOTIDE SEQUENCE</scope>
    <source>
        <strain evidence="2">PMR2A8</strain>
        <strain evidence="3 4">PMTSA4</strain>
    </source>
</reference>
<dbReference type="KEGG" id="fcj:RN605_09175"/>
<evidence type="ECO:0000313" key="4">
    <source>
        <dbReference type="Proteomes" id="UP001304515"/>
    </source>
</evidence>
<dbReference type="EMBL" id="CP134890">
    <property type="protein sequence ID" value="WNM20855.1"/>
    <property type="molecule type" value="Genomic_DNA"/>
</dbReference>
<evidence type="ECO:0008006" key="5">
    <source>
        <dbReference type="Google" id="ProtNLM"/>
    </source>
</evidence>
<feature type="transmembrane region" description="Helical" evidence="1">
    <location>
        <begin position="12"/>
        <end position="31"/>
    </location>
</feature>
<keyword evidence="1" id="KW-0472">Membrane</keyword>
<dbReference type="RefSeq" id="WP_313324358.1">
    <property type="nucleotide sequence ID" value="NZ_CP134878.1"/>
</dbReference>
<evidence type="ECO:0000256" key="1">
    <source>
        <dbReference type="SAM" id="Phobius"/>
    </source>
</evidence>
<organism evidence="2">
    <name type="scientific">Flavobacterium capsici</name>
    <dbReference type="NCBI Taxonomy" id="3075618"/>
    <lineage>
        <taxon>Bacteria</taxon>
        <taxon>Pseudomonadati</taxon>
        <taxon>Bacteroidota</taxon>
        <taxon>Flavobacteriia</taxon>
        <taxon>Flavobacteriales</taxon>
        <taxon>Flavobacteriaceae</taxon>
        <taxon>Flavobacterium</taxon>
    </lineage>
</organism>
<accession>A0AA96F3T6</accession>
<name>A0AA96F163_9FLAO</name>
<evidence type="ECO:0000313" key="2">
    <source>
        <dbReference type="EMBL" id="WNM19466.1"/>
    </source>
</evidence>
<keyword evidence="1" id="KW-0812">Transmembrane</keyword>
<accession>A0AA96F163</accession>
<sequence length="407" mass="45776">MTNLRIRANSLLYAIYVCLLVSIICTALLYYSNLYNLLNQHYNIKEDLYIQNQSALTFYLNSGNPDTILEDSETGVTSFSKKINYGLLEIDIISSIFKNDTISSAYFTGCYTNDKTALFLTNFSNQLSYSGLVKIIGSKKLPSKNISEKFTSNQVNSLKSIGNIDLSENNLPAINLEFKKFIDNTKGQIVQLKDVTRVNDSIYYNSFFNKTIEINIGLHKLQNIIIKGNFILHNKDSLTISSTAILEDVIIKSPIVKIEENVKGTFQVFSTKKIEVNNNVQLKYPSALIICNESDENSSLVIGESSSIYGAVVLFGSPINKIDQNEVVLKENTLIVGDVYCTGKFMPNGKIYGSIYTNRIFTNTKTATYQNCIMNTEIDITKRPGYYISFPIFNSNDKANGVFKRVF</sequence>
<proteinExistence type="predicted"/>
<keyword evidence="4" id="KW-1185">Reference proteome</keyword>
<gene>
    <name evidence="3" type="ORF">RN605_09175</name>
    <name evidence="2" type="ORF">RN608_02005</name>
</gene>
<dbReference type="AlphaFoldDB" id="A0AA96F163"/>
<protein>
    <recommendedName>
        <fullName evidence="5">Polymer-forming cytoskeletal protein</fullName>
    </recommendedName>
</protein>
<dbReference type="EMBL" id="CP134878">
    <property type="protein sequence ID" value="WNM19466.1"/>
    <property type="molecule type" value="Genomic_DNA"/>
</dbReference>
<evidence type="ECO:0000313" key="3">
    <source>
        <dbReference type="EMBL" id="WNM20855.1"/>
    </source>
</evidence>
<keyword evidence="1" id="KW-1133">Transmembrane helix</keyword>